<reference evidence="1" key="1">
    <citation type="submission" date="2019-03" db="EMBL/GenBank/DDBJ databases">
        <title>Metabolic reconstructions from genomes of highly enriched 'Candidatus Accumulibacter' and 'Candidatus Competibacter' bioreactor populations.</title>
        <authorList>
            <person name="Annavajhala M.K."/>
            <person name="Welles L."/>
            <person name="Abbas B."/>
            <person name="Sorokin D."/>
            <person name="Park H."/>
            <person name="Van Loosdrecht M."/>
            <person name="Chandran K."/>
        </authorList>
    </citation>
    <scope>NUCLEOTIDE SEQUENCE</scope>
    <source>
        <strain evidence="1">SBR_L</strain>
    </source>
</reference>
<gene>
    <name evidence="1" type="ORF">E4Q08_05735</name>
</gene>
<protein>
    <submittedName>
        <fullName evidence="1">DUF1640 domain-containing protein</fullName>
    </submittedName>
</protein>
<organism evidence="1 2">
    <name type="scientific">Candidatus Accumulibacter contiguus</name>
    <dbReference type="NCBI Taxonomy" id="2954381"/>
    <lineage>
        <taxon>Bacteria</taxon>
        <taxon>Pseudomonadati</taxon>
        <taxon>Pseudomonadota</taxon>
        <taxon>Betaproteobacteria</taxon>
        <taxon>Candidatus Accumulibacter</taxon>
    </lineage>
</organism>
<name>A0ABX1T581_9PROT</name>
<evidence type="ECO:0000313" key="2">
    <source>
        <dbReference type="Proteomes" id="UP000886469"/>
    </source>
</evidence>
<dbReference type="Gene3D" id="1.20.5.340">
    <property type="match status" value="1"/>
</dbReference>
<sequence length="83" mass="9392">MSTVTFDTQEFVAKLRAAGFDEKQAEAVVRVVADAQSHLVTREHFDVKLELLETKIDAKFDKLSWMMGILIALAIANFAKQFF</sequence>
<dbReference type="EMBL" id="SPMX01000012">
    <property type="protein sequence ID" value="NMQ04794.1"/>
    <property type="molecule type" value="Genomic_DNA"/>
</dbReference>
<evidence type="ECO:0000313" key="1">
    <source>
        <dbReference type="EMBL" id="NMQ04794.1"/>
    </source>
</evidence>
<dbReference type="Proteomes" id="UP000886469">
    <property type="component" value="Unassembled WGS sequence"/>
</dbReference>
<comment type="caution">
    <text evidence="1">The sequence shown here is derived from an EMBL/GenBank/DDBJ whole genome shotgun (WGS) entry which is preliminary data.</text>
</comment>
<proteinExistence type="predicted"/>
<accession>A0ABX1T581</accession>
<keyword evidence="2" id="KW-1185">Reference proteome</keyword>